<dbReference type="Proteomes" id="UP000007484">
    <property type="component" value="Chromosome"/>
</dbReference>
<dbReference type="InterPro" id="IPR000795">
    <property type="entry name" value="T_Tr_GTP-bd_dom"/>
</dbReference>
<dbReference type="HOGENOM" id="CLU_006301_5_1_14"/>
<dbReference type="SUPFAM" id="SSF52156">
    <property type="entry name" value="Initiation factor IF2/eIF5b, domain 3"/>
    <property type="match status" value="1"/>
</dbReference>
<protein>
    <recommendedName>
        <fullName evidence="2 8">Translation initiation factor IF-2</fullName>
    </recommendedName>
</protein>
<dbReference type="Pfam" id="PF00009">
    <property type="entry name" value="GTP_EFTU"/>
    <property type="match status" value="1"/>
</dbReference>
<dbReference type="AlphaFoldDB" id="F0QQX7"/>
<dbReference type="FunFam" id="2.40.30.10:FF:000008">
    <property type="entry name" value="Translation initiation factor IF-2"/>
    <property type="match status" value="1"/>
</dbReference>
<dbReference type="EMBL" id="CP002525">
    <property type="protein sequence ID" value="ADX97897.1"/>
    <property type="molecule type" value="Genomic_DNA"/>
</dbReference>
<dbReference type="Gene3D" id="2.40.30.10">
    <property type="entry name" value="Translation factors"/>
    <property type="match status" value="2"/>
</dbReference>
<dbReference type="CDD" id="cd03692">
    <property type="entry name" value="mtIF2_IVc"/>
    <property type="match status" value="1"/>
</dbReference>
<feature type="domain" description="Tr-type G" evidence="10">
    <location>
        <begin position="88"/>
        <end position="256"/>
    </location>
</feature>
<dbReference type="NCBIfam" id="TIGR00487">
    <property type="entry name" value="IF-2"/>
    <property type="match status" value="1"/>
</dbReference>
<evidence type="ECO:0000256" key="6">
    <source>
        <dbReference type="ARBA" id="ARBA00023134"/>
    </source>
</evidence>
<evidence type="ECO:0000256" key="1">
    <source>
        <dbReference type="ARBA" id="ARBA00007733"/>
    </source>
</evidence>
<keyword evidence="3 9" id="KW-0396">Initiation factor</keyword>
<dbReference type="PANTHER" id="PTHR43381:SF4">
    <property type="entry name" value="EUKARYOTIC TRANSLATION INITIATION FACTOR 5B"/>
    <property type="match status" value="1"/>
</dbReference>
<dbReference type="GO" id="GO:0003743">
    <property type="term" value="F:translation initiation factor activity"/>
    <property type="evidence" value="ECO:0007669"/>
    <property type="project" value="UniProtKB-UniRule"/>
</dbReference>
<dbReference type="RefSeq" id="WP_013609803.1">
    <property type="nucleotide sequence ID" value="NC_015155.1"/>
</dbReference>
<gene>
    <name evidence="11" type="primary">infB</name>
    <name evidence="11" type="ordered locus">MSU_0357</name>
</gene>
<evidence type="ECO:0000313" key="11">
    <source>
        <dbReference type="EMBL" id="ADX97897.1"/>
    </source>
</evidence>
<evidence type="ECO:0000259" key="10">
    <source>
        <dbReference type="PROSITE" id="PS51722"/>
    </source>
</evidence>
<evidence type="ECO:0000256" key="9">
    <source>
        <dbReference type="RuleBase" id="RU000644"/>
    </source>
</evidence>
<comment type="similarity">
    <text evidence="1 9">Belongs to the TRAFAC class translation factor GTPase superfamily. Classic translation factor GTPase family. IF-2 subfamily.</text>
</comment>
<dbReference type="GO" id="GO:0005737">
    <property type="term" value="C:cytoplasm"/>
    <property type="evidence" value="ECO:0007669"/>
    <property type="project" value="UniProtKB-UniRule"/>
</dbReference>
<dbReference type="FunFam" id="3.40.50.300:FF:000019">
    <property type="entry name" value="Translation initiation factor IF-2"/>
    <property type="match status" value="1"/>
</dbReference>
<dbReference type="InterPro" id="IPR005225">
    <property type="entry name" value="Small_GTP-bd"/>
</dbReference>
<keyword evidence="12" id="KW-1185">Reference proteome</keyword>
<keyword evidence="11" id="KW-0378">Hydrolase</keyword>
<dbReference type="NCBIfam" id="TIGR00231">
    <property type="entry name" value="small_GTP"/>
    <property type="match status" value="1"/>
</dbReference>
<reference evidence="11 12" key="1">
    <citation type="journal article" date="2011" name="J. Bacteriol.">
        <title>Complete genome sequences of two hemotropic Mycoplasmas, Mycoplasma haemofelis strain Ohio2 and Mycoplasma suis strain Illinois.</title>
        <authorList>
            <person name="Messick J.B."/>
            <person name="Santos A.P."/>
            <person name="Guimaraes A.M."/>
        </authorList>
    </citation>
    <scope>NUCLEOTIDE SEQUENCE [LARGE SCALE GENOMIC DNA]</scope>
    <source>
        <strain evidence="11 12">Illinois</strain>
    </source>
</reference>
<dbReference type="GO" id="GO:0005525">
    <property type="term" value="F:GTP binding"/>
    <property type="evidence" value="ECO:0007669"/>
    <property type="project" value="UniProtKB-KW"/>
</dbReference>
<keyword evidence="5 9" id="KW-0648">Protein biosynthesis</keyword>
<dbReference type="CDD" id="cd01887">
    <property type="entry name" value="IF2_eIF5B"/>
    <property type="match status" value="1"/>
</dbReference>
<proteinExistence type="inferred from homology"/>
<name>F0QQX7_MYCSL</name>
<dbReference type="STRING" id="768700.MSU_0357"/>
<evidence type="ECO:0000256" key="8">
    <source>
        <dbReference type="NCBIfam" id="TIGR00487"/>
    </source>
</evidence>
<dbReference type="Gene3D" id="3.40.50.300">
    <property type="entry name" value="P-loop containing nucleotide triphosphate hydrolases"/>
    <property type="match status" value="1"/>
</dbReference>
<dbReference type="PANTHER" id="PTHR43381">
    <property type="entry name" value="TRANSLATION INITIATION FACTOR IF-2-RELATED"/>
    <property type="match status" value="1"/>
</dbReference>
<dbReference type="SUPFAM" id="SSF52540">
    <property type="entry name" value="P-loop containing nucleoside triphosphate hydrolases"/>
    <property type="match status" value="1"/>
</dbReference>
<evidence type="ECO:0000313" key="12">
    <source>
        <dbReference type="Proteomes" id="UP000007484"/>
    </source>
</evidence>
<evidence type="ECO:0000256" key="7">
    <source>
        <dbReference type="ARBA" id="ARBA00025162"/>
    </source>
</evidence>
<dbReference type="InterPro" id="IPR015760">
    <property type="entry name" value="TIF_IF2"/>
</dbReference>
<accession>F0QQX7</accession>
<dbReference type="InterPro" id="IPR053905">
    <property type="entry name" value="EF-G-like_DII"/>
</dbReference>
<dbReference type="InterPro" id="IPR000178">
    <property type="entry name" value="TF_IF2_bacterial-like"/>
</dbReference>
<dbReference type="SUPFAM" id="SSF50447">
    <property type="entry name" value="Translation proteins"/>
    <property type="match status" value="2"/>
</dbReference>
<dbReference type="GO" id="GO:0003924">
    <property type="term" value="F:GTPase activity"/>
    <property type="evidence" value="ECO:0007669"/>
    <property type="project" value="InterPro"/>
</dbReference>
<dbReference type="InterPro" id="IPR027417">
    <property type="entry name" value="P-loop_NTPase"/>
</dbReference>
<dbReference type="Pfam" id="PF11987">
    <property type="entry name" value="IF-2"/>
    <property type="match status" value="1"/>
</dbReference>
<evidence type="ECO:0000256" key="3">
    <source>
        <dbReference type="ARBA" id="ARBA00022540"/>
    </source>
</evidence>
<keyword evidence="6" id="KW-0342">GTP-binding</keyword>
<evidence type="ECO:0000256" key="5">
    <source>
        <dbReference type="ARBA" id="ARBA00022917"/>
    </source>
</evidence>
<sequence>MAHFQYKNKAVSIKYFSEKTEIPIVEIIKYFFLRGIEMNLNSWLDEKLCRELCLEFGLKFIKESEEKPKNIYLESFGEEDESKIEWVKKDPVVAVMGHVNHGKTTLLDKIRKTNVAAREYANITQHISSYQVKFQDNFITFLDTPGHEIFSKLRTIGGVIANIIVLVIAIDDGVQAQTKEIIEYYKSHKLKLIVFVNKVDRGDTSLENIKKQLTSEEVELEEYGGDVILLKGSAKTGLGIPELLETICLVSEVEDYKTTLAPPVMGVILESKVEKGLGAIAEIITVRGNLKAGDYIAGEGIFCKIKTITGEQKERISLLQPSKPASISGFDKLPPTGQKFFSFATKEAALAHYKELESNRAEEYSHTEDSALAKKDDPTHFSFIIKSRVSGSSEAIQAFILRFNYSVISIGSGEITEADIKLASIKKAIIVNFEQKIQKRVEEQLNFLNVSFWNINSIYELEEKILEHKEKHRRIEKIEKILGRCKVIRLWSHSRIGTIAGCSVTFGKIQMSDKVRLIREGNQLTKTTIKSFKIETFEVKEASEGQECGIVLNNWNNVELDDVIESYEIIERKI</sequence>
<dbReference type="InterPro" id="IPR023115">
    <property type="entry name" value="TIF_IF2_dom3"/>
</dbReference>
<organism evidence="11 12">
    <name type="scientific">Mycoplasma suis (strain Illinois)</name>
    <dbReference type="NCBI Taxonomy" id="768700"/>
    <lineage>
        <taxon>Bacteria</taxon>
        <taxon>Bacillati</taxon>
        <taxon>Mycoplasmatota</taxon>
        <taxon>Mollicutes</taxon>
        <taxon>Mycoplasmataceae</taxon>
        <taxon>Mycoplasma</taxon>
    </lineage>
</organism>
<dbReference type="PROSITE" id="PS51722">
    <property type="entry name" value="G_TR_2"/>
    <property type="match status" value="1"/>
</dbReference>
<evidence type="ECO:0000256" key="4">
    <source>
        <dbReference type="ARBA" id="ARBA00022741"/>
    </source>
</evidence>
<dbReference type="Pfam" id="PF22042">
    <property type="entry name" value="EF-G_D2"/>
    <property type="match status" value="1"/>
</dbReference>
<dbReference type="Gene3D" id="3.40.50.10050">
    <property type="entry name" value="Translation initiation factor IF- 2, domain 3"/>
    <property type="match status" value="1"/>
</dbReference>
<keyword evidence="4" id="KW-0547">Nucleotide-binding</keyword>
<dbReference type="InterPro" id="IPR009000">
    <property type="entry name" value="Transl_B-barrel_sf"/>
</dbReference>
<dbReference type="KEGG" id="mss:MSU_0357"/>
<dbReference type="InterPro" id="IPR036925">
    <property type="entry name" value="TIF_IF2_dom3_sf"/>
</dbReference>
<evidence type="ECO:0000256" key="2">
    <source>
        <dbReference type="ARBA" id="ARBA00020675"/>
    </source>
</evidence>
<comment type="function">
    <text evidence="7 9">One of the essential components for the initiation of protein synthesis. Protects formylmethionyl-tRNA from spontaneous hydrolysis and promotes its binding to the 30S ribosomal subunits. Also involved in the hydrolysis of GTP during the formation of the 70S ribosomal complex.</text>
</comment>